<gene>
    <name evidence="2" type="ORF">CCS41_01795</name>
</gene>
<feature type="compositionally biased region" description="Polar residues" evidence="1">
    <location>
        <begin position="44"/>
        <end position="57"/>
    </location>
</feature>
<dbReference type="KEGG" id="fsm:CCS41_01795"/>
<dbReference type="AlphaFoldDB" id="A0A2U8I330"/>
<proteinExistence type="predicted"/>
<protein>
    <submittedName>
        <fullName evidence="2">Uncharacterized protein</fullName>
    </submittedName>
</protein>
<evidence type="ECO:0000256" key="1">
    <source>
        <dbReference type="SAM" id="MobiDB-lite"/>
    </source>
</evidence>
<dbReference type="EMBL" id="CP021659">
    <property type="protein sequence ID" value="AWK13520.1"/>
    <property type="molecule type" value="Genomic_DNA"/>
</dbReference>
<accession>A0A2U8I330</accession>
<organism evidence="2 3">
    <name type="scientific">Candidatus Fukatsuia symbiotica</name>
    <dbReference type="NCBI Taxonomy" id="1878942"/>
    <lineage>
        <taxon>Bacteria</taxon>
        <taxon>Pseudomonadati</taxon>
        <taxon>Pseudomonadota</taxon>
        <taxon>Gammaproteobacteria</taxon>
        <taxon>Enterobacterales</taxon>
        <taxon>Yersiniaceae</taxon>
        <taxon>Candidatus Fukatsuia</taxon>
    </lineage>
</organism>
<reference evidence="2 3" key="1">
    <citation type="submission" date="2017-05" db="EMBL/GenBank/DDBJ databases">
        <title>Genome sequence of Candidatus Fukatsuia symbiotica and Candidatus Hamiltonella defensa from Acyrthosiphon pisum strain 5D.</title>
        <authorList>
            <person name="Patel V.A."/>
            <person name="Chevignon G."/>
            <person name="Russell J.A."/>
            <person name="Oliver K.M."/>
        </authorList>
    </citation>
    <scope>NUCLEOTIDE SEQUENCE [LARGE SCALE GENOMIC DNA]</scope>
    <source>
        <strain evidence="2 3">5D</strain>
    </source>
</reference>
<sequence>MKILFILLLPMSALADQKEQRECGPLWKKWDRWTLVHMLEEVCTQQESPPQQTSDAAEQNKWKPWGRFS</sequence>
<feature type="region of interest" description="Disordered" evidence="1">
    <location>
        <begin position="44"/>
        <end position="69"/>
    </location>
</feature>
<keyword evidence="3" id="KW-1185">Reference proteome</keyword>
<evidence type="ECO:0000313" key="3">
    <source>
        <dbReference type="Proteomes" id="UP000261875"/>
    </source>
</evidence>
<evidence type="ECO:0000313" key="2">
    <source>
        <dbReference type="EMBL" id="AWK13520.1"/>
    </source>
</evidence>
<dbReference type="Proteomes" id="UP000261875">
    <property type="component" value="Chromosome"/>
</dbReference>
<name>A0A2U8I330_9GAMM</name>